<evidence type="ECO:0000313" key="5">
    <source>
        <dbReference type="Proteomes" id="UP000712007"/>
    </source>
</evidence>
<evidence type="ECO:0000313" key="4">
    <source>
        <dbReference type="EMBL" id="MBO8440738.1"/>
    </source>
</evidence>
<dbReference type="PROSITE" id="PS50060">
    <property type="entry name" value="MAM_2"/>
    <property type="match status" value="1"/>
</dbReference>
<protein>
    <submittedName>
        <fullName evidence="4">Fibronectin type III domain-containing protein</fullName>
    </submittedName>
</protein>
<dbReference type="Proteomes" id="UP000712007">
    <property type="component" value="Unassembled WGS sequence"/>
</dbReference>
<dbReference type="GO" id="GO:0016020">
    <property type="term" value="C:membrane"/>
    <property type="evidence" value="ECO:0007669"/>
    <property type="project" value="InterPro"/>
</dbReference>
<feature type="domain" description="Fibronectin type-III" evidence="3">
    <location>
        <begin position="1796"/>
        <end position="1891"/>
    </location>
</feature>
<dbReference type="InterPro" id="IPR000998">
    <property type="entry name" value="MAM_dom"/>
</dbReference>
<dbReference type="CDD" id="cd00063">
    <property type="entry name" value="FN3"/>
    <property type="match status" value="2"/>
</dbReference>
<dbReference type="InterPro" id="IPR013783">
    <property type="entry name" value="Ig-like_fold"/>
</dbReference>
<feature type="domain" description="Fibronectin type-III" evidence="3">
    <location>
        <begin position="1229"/>
        <end position="1329"/>
    </location>
</feature>
<feature type="domain" description="Fibronectin type-III" evidence="3">
    <location>
        <begin position="2096"/>
        <end position="2184"/>
    </location>
</feature>
<sequence>MESGGDYPAGAYAGSNKRVALRNSTDMTIGFVTRLVTPPMDLSTLNLPVLCFAHAQAQWTNDFDILRVYYRTSPDKDWTPLPMADYSNTYIPQWRMDTVELSSTLGQRAYQLAFEGTDRLGRGIVLDNIVVRSKPTCLQPTNLFISDQQNTSVTLNYSSGIDSESFRIVISRTELTPEELEGTSSDGIAIDTTATVENVSITGLEPNSSYFAYVKAHCATEESTWSLALPFSTASTDTVPYRETFDVEHSYTLQARRNTWTYYNSNEEFSPYINAKTTTYDLKNYSRDKTTGLFFTSESSTVQPIPAGQRAYTVTPRLEVTDISECQVSFYGTYYDAGLSRYSRRLIVGVMEIPDDYSTFTPVDTVELTAYKVFQDFVVPLTRYADSGKQGKYIALVSDFKEANIFYLDDFRVDYISTCAYPYDIRISMPSATKMTVTWDSYGAAKGDIVLSEKEIDTAAIDLSSPDLIVKQDADLSAPVTMEVKPQTTYWLCVRNRCTAPGAWSIPMKLRTPGVVASIPDTISFEESETYKPKDGANKYLPPVLLTYDDMSDNMSNRCNDTYSSSPFSGDGYLPFRSPYVMELVATPSCQSVVVLPSAEGLKDYRVSFWYGSYRKDYIGATFEVGTMTDAASAAGFKPIASFTTGDVWQKASIEMDKYPDAGFLAFRISSPEGQENNSYAYIDDIIFEPVPSCGDPTDISITPGEITANATWETNGATAWDIRVTDTEVHIDSLSSGTFTGVIFSADGVNKNSVEITGLQAERTDYCFYIRSACDGGSWYGAIKFTTECQAECRMPYTLNFDRFPVGDFEEFAVPCVYSKTHVGSTEWTFWPKLTNSSSYSYHGNSLQFNSPYGDMYDNYLALPPMAEKLSELEFSMYVYAHNTSHIMAIGVMTDPEDLSTFDTVMEFRPEQSGVHEEVFAHFSNYKGSGRHIAIRTDGAFNVDEISVSVKGACAKVQKPNMRSVTDVSAVIGWTGDVETKWDLLISATPVERDRLSSLFASPVEGMKAETVENNPCTVTGLSPNKEYYVYVRANCGASGYGEWANDCAHFATECVPVDAEQENIESFDSYGHGKGSAPGCWTVANNSKTDEDFIPYCSDEYHHSGAASLRFHSAADNDAYAIMPRIETDDIRLLQVSFWGSCAANALPKYENRLIVGIASAANDWGTFVPVDTIEGYAEEQLYTVQFSSYRGAVDGSLGQYIAFRSYFSKENFFYIDDVTVSVTPDCPSPLSISVDGISDNSVSVSWSGGTAPYTVLVSDVSLTREQLSDLKSLEGEKGVHTATTSEMKTTVGSLNANTTYYMYIRSECAGTPGEWSNVIRFKTDCTHDITMPFVEDFSSNTASGEAVNPNCWISYFNGMEENPTYPSIDSGGRTGVSVRLQTNKQTDSILLISPQLPVDDLSDCQVTFYAHPGSASCGVIVGIVSDASDEQTAWKTFTPVDTVTVKSSWSKCTVPFTGFEGKGNMVAFSTAYSLNSQDVYMNRYVKIDDIDIEVIPTCPRPDLLTLTGRSDSEISVSFSELGSAARWQLQYGPKGFEAGSGTTVELTSTAHTLTGLAADTEYDIYVRSLCSDDDMSRWHGPLTVSTTPVAIAGGQSSIIDFEDEEDNSEWIFANEGQVNQWHIGNAYKKDGDRALYISNDGGVTAEYSTNVSTSVWAYRYISLEQGIYTFSYDWLCYGDGNGDYMKVILVPSTATVRAGSSYIYYADGTSDYLSAFSDNYKQGYSLNLPPTGKYALHQVKEWQHATRSLIVTGEMTGSYMLLVYFGTNSGGGDIPNPSAVIDNISIDYNPCLYPDSLSLSSFTDKGATLSWTALGTPDHYEIVATDTLASPDVLDETHITDCGTAQGTSAVIDKLSPGLQYWIYMRAVCGEDSKSPWTEALALRTECSLYETGYVFTFDDGASYSPEYKGDIDVPVCFVSYHEKHGSSNYLGGYPELVYSDGRFAEYSRSGAYAVEIDAYGSSEYGGYLVMPKIDGNLDTMQLTFYMRPTFYSGNMGSMIDISKARNGRTITIGTMTDPYDLSTFVKIRDVVYPWDEYPEVDPNNDNYWYRASVQLTGGTDRYIVFKCDKYDALENSMYIDDICVESTRGCVMPTNLTVDSIGDVAARLSFSHSDGDEWEVHVSSDVAMGDTLWLDTVRTGTAVMQNLIPNAATYARVRQICGDGEYSDWSQVKEFRTAHTLRFLEEFEERIRVPESWLFTTTANVFSLDEVYSGKHKFEYSQYAYEKKDGWTYSDV</sequence>
<dbReference type="Gene3D" id="2.60.40.10">
    <property type="entry name" value="Immunoglobulins"/>
    <property type="match status" value="5"/>
</dbReference>
<gene>
    <name evidence="4" type="ORF">IAC51_08845</name>
</gene>
<keyword evidence="1" id="KW-0677">Repeat</keyword>
<dbReference type="Gene3D" id="2.60.120.200">
    <property type="match status" value="4"/>
</dbReference>
<reference evidence="4" key="2">
    <citation type="journal article" date="2021" name="PeerJ">
        <title>Extensive microbial diversity within the chicken gut microbiome revealed by metagenomics and culture.</title>
        <authorList>
            <person name="Gilroy R."/>
            <person name="Ravi A."/>
            <person name="Getino M."/>
            <person name="Pursley I."/>
            <person name="Horton D.L."/>
            <person name="Alikhan N.F."/>
            <person name="Baker D."/>
            <person name="Gharbi K."/>
            <person name="Hall N."/>
            <person name="Watson M."/>
            <person name="Adriaenssens E.M."/>
            <person name="Foster-Nyarko E."/>
            <person name="Jarju S."/>
            <person name="Secka A."/>
            <person name="Antonio M."/>
            <person name="Oren A."/>
            <person name="Chaudhuri R.R."/>
            <person name="La Ragione R."/>
            <person name="Hildebrand F."/>
            <person name="Pallen M.J."/>
        </authorList>
    </citation>
    <scope>NUCLEOTIDE SEQUENCE</scope>
    <source>
        <strain evidence="4">3924</strain>
    </source>
</reference>
<name>A0A940DLF2_9BACT</name>
<dbReference type="SUPFAM" id="SSF49265">
    <property type="entry name" value="Fibronectin type III"/>
    <property type="match status" value="3"/>
</dbReference>
<dbReference type="InterPro" id="IPR003961">
    <property type="entry name" value="FN3_dom"/>
</dbReference>
<feature type="domain" description="Fibronectin type-III" evidence="3">
    <location>
        <begin position="139"/>
        <end position="236"/>
    </location>
</feature>
<dbReference type="PROSITE" id="PS50853">
    <property type="entry name" value="FN3"/>
    <property type="match status" value="5"/>
</dbReference>
<dbReference type="PANTHER" id="PTHR13817">
    <property type="entry name" value="TITIN"/>
    <property type="match status" value="1"/>
</dbReference>
<proteinExistence type="predicted"/>
<dbReference type="EMBL" id="JADIMV010000150">
    <property type="protein sequence ID" value="MBO8440738.1"/>
    <property type="molecule type" value="Genomic_DNA"/>
</dbReference>
<feature type="domain" description="MAM" evidence="2">
    <location>
        <begin position="1"/>
        <end position="139"/>
    </location>
</feature>
<feature type="domain" description="Fibronectin type-III" evidence="3">
    <location>
        <begin position="1503"/>
        <end position="1592"/>
    </location>
</feature>
<dbReference type="SMART" id="SM00060">
    <property type="entry name" value="FN3"/>
    <property type="match status" value="7"/>
</dbReference>
<accession>A0A940DLF2</accession>
<dbReference type="InterPro" id="IPR036116">
    <property type="entry name" value="FN3_sf"/>
</dbReference>
<evidence type="ECO:0000259" key="2">
    <source>
        <dbReference type="PROSITE" id="PS50060"/>
    </source>
</evidence>
<evidence type="ECO:0000256" key="1">
    <source>
        <dbReference type="ARBA" id="ARBA00022737"/>
    </source>
</evidence>
<reference evidence="4" key="1">
    <citation type="submission" date="2020-10" db="EMBL/GenBank/DDBJ databases">
        <authorList>
            <person name="Gilroy R."/>
        </authorList>
    </citation>
    <scope>NUCLEOTIDE SEQUENCE</scope>
    <source>
        <strain evidence="4">3924</strain>
    </source>
</reference>
<organism evidence="4 5">
    <name type="scientific">Candidatus Aphodosoma intestinipullorum</name>
    <dbReference type="NCBI Taxonomy" id="2840674"/>
    <lineage>
        <taxon>Bacteria</taxon>
        <taxon>Pseudomonadati</taxon>
        <taxon>Bacteroidota</taxon>
        <taxon>Bacteroidia</taxon>
        <taxon>Bacteroidales</taxon>
        <taxon>Candidatus Aphodosoma</taxon>
    </lineage>
</organism>
<comment type="caution">
    <text evidence="4">The sequence shown here is derived from an EMBL/GenBank/DDBJ whole genome shotgun (WGS) entry which is preliminary data.</text>
</comment>
<dbReference type="PANTHER" id="PTHR13817:SF166">
    <property type="entry name" value="NEURONAL IGCAM-RELATED"/>
    <property type="match status" value="1"/>
</dbReference>
<evidence type="ECO:0000259" key="3">
    <source>
        <dbReference type="PROSITE" id="PS50853"/>
    </source>
</evidence>
<dbReference type="InterPro" id="IPR050964">
    <property type="entry name" value="Striated_Muscle_Regulatory"/>
</dbReference>